<protein>
    <recommendedName>
        <fullName evidence="3">Ig-like domain-containing protein</fullName>
    </recommendedName>
</protein>
<dbReference type="Proteomes" id="UP001500326">
    <property type="component" value="Unassembled WGS sequence"/>
</dbReference>
<accession>A0ABP5D162</accession>
<comment type="caution">
    <text evidence="1">The sequence shown here is derived from an EMBL/GenBank/DDBJ whole genome shotgun (WGS) entry which is preliminary data.</text>
</comment>
<evidence type="ECO:0008006" key="3">
    <source>
        <dbReference type="Google" id="ProtNLM"/>
    </source>
</evidence>
<proteinExistence type="predicted"/>
<sequence>MDSSGTAPTATVTATVTVTATATPEPTSVPQSAGDPLSSFDAWLLCYGATFGVIGVPNDDTWTVQPYDETAALGGPMVTDNGDGTFTVLLTLLPKSGTGSGLEAICDASGTIGDPSVFVKFGRDIG</sequence>
<name>A0ABP5D162_9MICO</name>
<keyword evidence="2" id="KW-1185">Reference proteome</keyword>
<gene>
    <name evidence="1" type="ORF">GCM10009777_00270</name>
</gene>
<evidence type="ECO:0000313" key="2">
    <source>
        <dbReference type="Proteomes" id="UP001500326"/>
    </source>
</evidence>
<dbReference type="EMBL" id="BAAAOH010000001">
    <property type="protein sequence ID" value="GAA1972269.1"/>
    <property type="molecule type" value="Genomic_DNA"/>
</dbReference>
<reference evidence="2" key="1">
    <citation type="journal article" date="2019" name="Int. J. Syst. Evol. Microbiol.">
        <title>The Global Catalogue of Microorganisms (GCM) 10K type strain sequencing project: providing services to taxonomists for standard genome sequencing and annotation.</title>
        <authorList>
            <consortium name="The Broad Institute Genomics Platform"/>
            <consortium name="The Broad Institute Genome Sequencing Center for Infectious Disease"/>
            <person name="Wu L."/>
            <person name="Ma J."/>
        </authorList>
    </citation>
    <scope>NUCLEOTIDE SEQUENCE [LARGE SCALE GENOMIC DNA]</scope>
    <source>
        <strain evidence="2">JCM 14902</strain>
    </source>
</reference>
<organism evidence="1 2">
    <name type="scientific">Microbacterium pumilum</name>
    <dbReference type="NCBI Taxonomy" id="344165"/>
    <lineage>
        <taxon>Bacteria</taxon>
        <taxon>Bacillati</taxon>
        <taxon>Actinomycetota</taxon>
        <taxon>Actinomycetes</taxon>
        <taxon>Micrococcales</taxon>
        <taxon>Microbacteriaceae</taxon>
        <taxon>Microbacterium</taxon>
    </lineage>
</organism>
<evidence type="ECO:0000313" key="1">
    <source>
        <dbReference type="EMBL" id="GAA1972269.1"/>
    </source>
</evidence>